<dbReference type="EMBL" id="JAFIRN010000010">
    <property type="protein sequence ID" value="KAG5840738.1"/>
    <property type="molecule type" value="Genomic_DNA"/>
</dbReference>
<feature type="region of interest" description="Disordered" evidence="1">
    <location>
        <begin position="108"/>
        <end position="155"/>
    </location>
</feature>
<dbReference type="OrthoDB" id="2109241at2759"/>
<dbReference type="Pfam" id="PF15874">
    <property type="entry name" value="Il2rg"/>
    <property type="match status" value="1"/>
</dbReference>
<dbReference type="Proteomes" id="UP001044222">
    <property type="component" value="Chromosome 10"/>
</dbReference>
<accession>A0A9D3M4U6</accession>
<dbReference type="PANTHER" id="PTHR33887:SF1">
    <property type="entry name" value="GENE 867-RELATED"/>
    <property type="match status" value="1"/>
</dbReference>
<dbReference type="PANTHER" id="PTHR33887">
    <property type="entry name" value="PB1 DOMAIN-CONTAINING PROTEIN"/>
    <property type="match status" value="1"/>
</dbReference>
<evidence type="ECO:0000313" key="2">
    <source>
        <dbReference type="EMBL" id="KAG5840738.1"/>
    </source>
</evidence>
<evidence type="ECO:0000313" key="3">
    <source>
        <dbReference type="Proteomes" id="UP001044222"/>
    </source>
</evidence>
<evidence type="ECO:0000256" key="1">
    <source>
        <dbReference type="SAM" id="MobiDB-lite"/>
    </source>
</evidence>
<dbReference type="InterPro" id="IPR039471">
    <property type="entry name" value="CXorf65-like"/>
</dbReference>
<comment type="caution">
    <text evidence="2">The sequence shown here is derived from an EMBL/GenBank/DDBJ whole genome shotgun (WGS) entry which is preliminary data.</text>
</comment>
<organism evidence="2 3">
    <name type="scientific">Anguilla anguilla</name>
    <name type="common">European freshwater eel</name>
    <name type="synonym">Muraena anguilla</name>
    <dbReference type="NCBI Taxonomy" id="7936"/>
    <lineage>
        <taxon>Eukaryota</taxon>
        <taxon>Metazoa</taxon>
        <taxon>Chordata</taxon>
        <taxon>Craniata</taxon>
        <taxon>Vertebrata</taxon>
        <taxon>Euteleostomi</taxon>
        <taxon>Actinopterygii</taxon>
        <taxon>Neopterygii</taxon>
        <taxon>Teleostei</taxon>
        <taxon>Anguilliformes</taxon>
        <taxon>Anguillidae</taxon>
        <taxon>Anguilla</taxon>
    </lineage>
</organism>
<sequence>MFVTVQFGEGHSEIFNTNCRVINFIHCLKERCSLDPEECVDLVDKTGELVNLSDREQSAERANYLLRERHTYVLIRVTRGDGTEGHKYEPLLKDLGKNYPELADLLKKLSNPQKERDKRSLSRRGWPQRDTSTNQSSRSKRAASPKKSGAVTLRN</sequence>
<dbReference type="AlphaFoldDB" id="A0A9D3M4U6"/>
<dbReference type="OMA" id="WRKRMGT"/>
<gene>
    <name evidence="2" type="ORF">ANANG_G00191860</name>
</gene>
<proteinExistence type="predicted"/>
<keyword evidence="3" id="KW-1185">Reference proteome</keyword>
<reference evidence="2" key="1">
    <citation type="submission" date="2021-01" db="EMBL/GenBank/DDBJ databases">
        <title>A chromosome-scale assembly of European eel, Anguilla anguilla.</title>
        <authorList>
            <person name="Henkel C."/>
            <person name="Jong-Raadsen S.A."/>
            <person name="Dufour S."/>
            <person name="Weltzien F.-A."/>
            <person name="Palstra A.P."/>
            <person name="Pelster B."/>
            <person name="Spaink H.P."/>
            <person name="Van Den Thillart G.E."/>
            <person name="Jansen H."/>
            <person name="Zahm M."/>
            <person name="Klopp C."/>
            <person name="Cedric C."/>
            <person name="Louis A."/>
            <person name="Berthelot C."/>
            <person name="Parey E."/>
            <person name="Roest Crollius H."/>
            <person name="Montfort J."/>
            <person name="Robinson-Rechavi M."/>
            <person name="Bucao C."/>
            <person name="Bouchez O."/>
            <person name="Gislard M."/>
            <person name="Lluch J."/>
            <person name="Milhes M."/>
            <person name="Lampietro C."/>
            <person name="Lopez Roques C."/>
            <person name="Donnadieu C."/>
            <person name="Braasch I."/>
            <person name="Desvignes T."/>
            <person name="Postlethwait J."/>
            <person name="Bobe J."/>
            <person name="Guiguen Y."/>
            <person name="Dirks R."/>
        </authorList>
    </citation>
    <scope>NUCLEOTIDE SEQUENCE</scope>
    <source>
        <strain evidence="2">Tag_6206</strain>
        <tissue evidence="2">Liver</tissue>
    </source>
</reference>
<protein>
    <submittedName>
        <fullName evidence="2">Uncharacterized protein</fullName>
    </submittedName>
</protein>
<name>A0A9D3M4U6_ANGAN</name>